<evidence type="ECO:0000313" key="9">
    <source>
        <dbReference type="Proteomes" id="UP000500890"/>
    </source>
</evidence>
<dbReference type="GO" id="GO:0030420">
    <property type="term" value="P:establishment of competence for transformation"/>
    <property type="evidence" value="ECO:0007669"/>
    <property type="project" value="InterPro"/>
</dbReference>
<sequence>MEKLTAKLFLKETSQITQLTSLSGMWVYLALTASLLSFLILSVNMYSLVLSTVFGIRLILTRQRLVITSCLFLFLSFGCFFFYVHNQTVKGLQLKNEVVSNCLILVQPDTVEVDGQSLKFRAVITESGEKIKVNNWLRTKEEHDYFLNLDDRVCLKVSGELTSISVKRNLGAFDYKKYATEQGVYRQLKVDEILSKSKDKSFSPIGIIRSCRAKINRYITKNYPTTTASYLKSLFIGVKDHEFKANQNQLSRLGILHFFSISGMHVYFFLALLGYGLRSIGLFPEDIYGLEISFLLLFLGLTGFSTSVGRSVFYIAILKSVQRFRLTLSPLDAWSLALLFSLVINPYLLLTAAGQLSFGLTAYIIFLAPIIQKQVSQRMELLVFSVVLSILSVPIVAFNFFEWQIGSLLLTVILMPFFSFVLMPSLLGLLIINLVMPIGSVLNEFDAILSKGQEVLFKLNNLDSFHIVTGKLPLIVVGVAIVISIIWLSKVRPSFWFSVICLVGMVAVISGFKYCDPRGMVAFVDVGQGDGLVIKRPFNRGTIIVDTGGKLEVKNPAIEGWKKGSGKSSEVNYDIIPVLKSLGVASIDAVFITHGHIDHFGNLPMVAQQFKIKKLIYPEGTKNQSLFNELSKTLKNKKIPQVEVLAGTKWNFSEYQLTALAPLVAGKGDNDNSLVLKTKIKDKSFLLMGDLEKTGEEMLVRRYADLKTDILSTGHHGSKTSSNDFFINRVRPTDAIISCGVANHFGHPNQETLENLAKVNARVFRTDQQGMIYCTWTPFSSKLSQAKTVMLSE</sequence>
<reference evidence="8 9" key="1">
    <citation type="submission" date="2020-03" db="EMBL/GenBank/DDBJ databases">
        <title>Vagococcus sp. nov., isolated from beetles.</title>
        <authorList>
            <person name="Hyun D.-W."/>
            <person name="Bae J.-W."/>
        </authorList>
    </citation>
    <scope>NUCLEOTIDE SEQUENCE [LARGE SCALE GENOMIC DNA]</scope>
    <source>
        <strain evidence="8 9">HDW17A</strain>
    </source>
</reference>
<evidence type="ECO:0000313" key="8">
    <source>
        <dbReference type="EMBL" id="QIL46309.1"/>
    </source>
</evidence>
<dbReference type="SMART" id="SM00849">
    <property type="entry name" value="Lactamase_B"/>
    <property type="match status" value="1"/>
</dbReference>
<dbReference type="SUPFAM" id="SSF56281">
    <property type="entry name" value="Metallo-hydrolase/oxidoreductase"/>
    <property type="match status" value="1"/>
</dbReference>
<dbReference type="InterPro" id="IPR052159">
    <property type="entry name" value="Competence_DNA_uptake"/>
</dbReference>
<dbReference type="Pfam" id="PF13567">
    <property type="entry name" value="DUF4131"/>
    <property type="match status" value="1"/>
</dbReference>
<evidence type="ECO:0000259" key="7">
    <source>
        <dbReference type="SMART" id="SM00849"/>
    </source>
</evidence>
<dbReference type="PANTHER" id="PTHR30619:SF1">
    <property type="entry name" value="RECOMBINATION PROTEIN 2"/>
    <property type="match status" value="1"/>
</dbReference>
<name>A0A6G8AMW7_9ENTE</name>
<evidence type="ECO:0000256" key="1">
    <source>
        <dbReference type="ARBA" id="ARBA00004651"/>
    </source>
</evidence>
<protein>
    <submittedName>
        <fullName evidence="8">DNA internalization-related competence protein ComEC/Rec2</fullName>
    </submittedName>
</protein>
<organism evidence="8 9">
    <name type="scientific">Vagococcus coleopterorum</name>
    <dbReference type="NCBI Taxonomy" id="2714946"/>
    <lineage>
        <taxon>Bacteria</taxon>
        <taxon>Bacillati</taxon>
        <taxon>Bacillota</taxon>
        <taxon>Bacilli</taxon>
        <taxon>Lactobacillales</taxon>
        <taxon>Enterococcaceae</taxon>
        <taxon>Vagococcus</taxon>
    </lineage>
</organism>
<dbReference type="InterPro" id="IPR035681">
    <property type="entry name" value="ComA-like_MBL"/>
</dbReference>
<keyword evidence="5 6" id="KW-0472">Membrane</keyword>
<dbReference type="RefSeq" id="WP_166007658.1">
    <property type="nucleotide sequence ID" value="NZ_CP049886.1"/>
</dbReference>
<accession>A0A6G8AMW7</accession>
<keyword evidence="4 6" id="KW-1133">Transmembrane helix</keyword>
<evidence type="ECO:0000256" key="2">
    <source>
        <dbReference type="ARBA" id="ARBA00022475"/>
    </source>
</evidence>
<dbReference type="InterPro" id="IPR025405">
    <property type="entry name" value="DUF4131"/>
</dbReference>
<evidence type="ECO:0000256" key="3">
    <source>
        <dbReference type="ARBA" id="ARBA00022692"/>
    </source>
</evidence>
<keyword evidence="3 6" id="KW-0812">Transmembrane</keyword>
<dbReference type="NCBIfam" id="TIGR00360">
    <property type="entry name" value="ComEC_N-term"/>
    <property type="match status" value="1"/>
</dbReference>
<evidence type="ECO:0000256" key="6">
    <source>
        <dbReference type="SAM" id="Phobius"/>
    </source>
</evidence>
<keyword evidence="9" id="KW-1185">Reference proteome</keyword>
<feature type="domain" description="Metallo-beta-lactamase" evidence="7">
    <location>
        <begin position="528"/>
        <end position="741"/>
    </location>
</feature>
<evidence type="ECO:0000256" key="5">
    <source>
        <dbReference type="ARBA" id="ARBA00023136"/>
    </source>
</evidence>
<feature type="transmembrane region" description="Helical" evidence="6">
    <location>
        <begin position="381"/>
        <end position="401"/>
    </location>
</feature>
<feature type="transmembrane region" description="Helical" evidence="6">
    <location>
        <begin position="26"/>
        <end position="59"/>
    </location>
</feature>
<dbReference type="Pfam" id="PF03772">
    <property type="entry name" value="Competence"/>
    <property type="match status" value="1"/>
</dbReference>
<keyword evidence="2" id="KW-1003">Cell membrane</keyword>
<proteinExistence type="predicted"/>
<feature type="transmembrane region" description="Helical" evidence="6">
    <location>
        <begin position="253"/>
        <end position="275"/>
    </location>
</feature>
<feature type="transmembrane region" description="Helical" evidence="6">
    <location>
        <begin position="65"/>
        <end position="84"/>
    </location>
</feature>
<dbReference type="CDD" id="cd07731">
    <property type="entry name" value="ComA-like_MBL-fold"/>
    <property type="match status" value="1"/>
</dbReference>
<dbReference type="AlphaFoldDB" id="A0A6G8AMW7"/>
<feature type="transmembrane region" description="Helical" evidence="6">
    <location>
        <begin position="495"/>
        <end position="512"/>
    </location>
</feature>
<gene>
    <name evidence="8" type="ORF">G7081_04105</name>
</gene>
<dbReference type="KEGG" id="vah:G7081_04105"/>
<dbReference type="PANTHER" id="PTHR30619">
    <property type="entry name" value="DNA INTERNALIZATION/COMPETENCE PROTEIN COMEC/REC2"/>
    <property type="match status" value="1"/>
</dbReference>
<comment type="subcellular location">
    <subcellularLocation>
        <location evidence="1">Cell membrane</location>
        <topology evidence="1">Multi-pass membrane protein</topology>
    </subcellularLocation>
</comment>
<dbReference type="EMBL" id="CP049886">
    <property type="protein sequence ID" value="QIL46309.1"/>
    <property type="molecule type" value="Genomic_DNA"/>
</dbReference>
<feature type="transmembrane region" description="Helical" evidence="6">
    <location>
        <begin position="295"/>
        <end position="317"/>
    </location>
</feature>
<dbReference type="InterPro" id="IPR004797">
    <property type="entry name" value="Competence_ComEC/Rec2"/>
</dbReference>
<dbReference type="Pfam" id="PF00753">
    <property type="entry name" value="Lactamase_B"/>
    <property type="match status" value="1"/>
</dbReference>
<dbReference type="InterPro" id="IPR036866">
    <property type="entry name" value="RibonucZ/Hydroxyglut_hydro"/>
</dbReference>
<feature type="transmembrane region" description="Helical" evidence="6">
    <location>
        <begin position="472"/>
        <end position="489"/>
    </location>
</feature>
<dbReference type="Proteomes" id="UP000500890">
    <property type="component" value="Chromosome"/>
</dbReference>
<feature type="transmembrane region" description="Helical" evidence="6">
    <location>
        <begin position="407"/>
        <end position="432"/>
    </location>
</feature>
<dbReference type="InterPro" id="IPR004477">
    <property type="entry name" value="ComEC_N"/>
</dbReference>
<dbReference type="InterPro" id="IPR001279">
    <property type="entry name" value="Metallo-B-lactamas"/>
</dbReference>
<dbReference type="GO" id="GO:0005886">
    <property type="term" value="C:plasma membrane"/>
    <property type="evidence" value="ECO:0007669"/>
    <property type="project" value="UniProtKB-SubCell"/>
</dbReference>
<evidence type="ECO:0000256" key="4">
    <source>
        <dbReference type="ARBA" id="ARBA00022989"/>
    </source>
</evidence>
<dbReference type="Gene3D" id="3.60.15.10">
    <property type="entry name" value="Ribonuclease Z/Hydroxyacylglutathione hydrolase-like"/>
    <property type="match status" value="1"/>
</dbReference>
<feature type="transmembrane region" description="Helical" evidence="6">
    <location>
        <begin position="350"/>
        <end position="369"/>
    </location>
</feature>
<dbReference type="NCBIfam" id="TIGR00361">
    <property type="entry name" value="ComEC_Rec2"/>
    <property type="match status" value="1"/>
</dbReference>